<dbReference type="PANTHER" id="PTHR43047:SF72">
    <property type="entry name" value="OSMOSENSING HISTIDINE PROTEIN KINASE SLN1"/>
    <property type="match status" value="1"/>
</dbReference>
<dbReference type="SUPFAM" id="SSF55785">
    <property type="entry name" value="PYP-like sensor domain (PAS domain)"/>
    <property type="match status" value="4"/>
</dbReference>
<evidence type="ECO:0000256" key="1">
    <source>
        <dbReference type="ARBA" id="ARBA00000085"/>
    </source>
</evidence>
<keyword evidence="10" id="KW-0902">Two-component regulatory system</keyword>
<comment type="subcellular location">
    <subcellularLocation>
        <location evidence="2">Cell membrane</location>
    </subcellularLocation>
</comment>
<feature type="domain" description="Histidine kinase" evidence="14">
    <location>
        <begin position="747"/>
        <end position="965"/>
    </location>
</feature>
<dbReference type="NCBIfam" id="TIGR00229">
    <property type="entry name" value="sensory_box"/>
    <property type="match status" value="3"/>
</dbReference>
<feature type="domain" description="PAC" evidence="16">
    <location>
        <begin position="680"/>
        <end position="732"/>
    </location>
</feature>
<evidence type="ECO:0000256" key="3">
    <source>
        <dbReference type="ARBA" id="ARBA00012438"/>
    </source>
</evidence>
<evidence type="ECO:0000313" key="18">
    <source>
        <dbReference type="Proteomes" id="UP000321408"/>
    </source>
</evidence>
<evidence type="ECO:0000256" key="4">
    <source>
        <dbReference type="ARBA" id="ARBA00022475"/>
    </source>
</evidence>
<dbReference type="GO" id="GO:0009927">
    <property type="term" value="F:histidine phosphotransfer kinase activity"/>
    <property type="evidence" value="ECO:0007669"/>
    <property type="project" value="TreeGrafter"/>
</dbReference>
<dbReference type="SMART" id="SM00091">
    <property type="entry name" value="PAS"/>
    <property type="match status" value="4"/>
</dbReference>
<dbReference type="SUPFAM" id="SSF47384">
    <property type="entry name" value="Homodimeric domain of signal transducing histidine kinase"/>
    <property type="match status" value="1"/>
</dbReference>
<evidence type="ECO:0000256" key="10">
    <source>
        <dbReference type="ARBA" id="ARBA00023012"/>
    </source>
</evidence>
<feature type="domain" description="PAS" evidence="15">
    <location>
        <begin position="200"/>
        <end position="255"/>
    </location>
</feature>
<feature type="coiled-coil region" evidence="12">
    <location>
        <begin position="454"/>
        <end position="488"/>
    </location>
</feature>
<dbReference type="GO" id="GO:0000155">
    <property type="term" value="F:phosphorelay sensor kinase activity"/>
    <property type="evidence" value="ECO:0007669"/>
    <property type="project" value="InterPro"/>
</dbReference>
<proteinExistence type="predicted"/>
<sequence length="973" mass="113413">MTPKSDDKKKVRHTYFIVFLSGILVWILDATIAFYFFNLGENFWDLMILKIPPYNLFMRLLIVALFHILGYKIIRQIRTYDRTFNNIFQTIPDSLFLFSKDGTALEFNGNKKNSQFYQRSVLGKKLSEIFPKRISDTITANIEAILKFKKPLIFNYNAEDEENKRKYYEVRSLYYSEEKFAVLIRDISEQKEYEKKLEESSKKYSNLVDNLTDIVGVIDKKGKIIYGNSQMYTSLGYKPEELKGQNFFALYLDPKAIYSLTRKIKGVPGVVLSFDCELKHKSGHYIPFSGKVVGIEWGKEIEYIGILRDETEKKKSENLSKEFNKKMEESLKKYTNLVNNLTDIIGAVDPKGKINYCNPQVYTLLGYKPEELLGQKFFKLLANPKALLSVGKKIIGVPGVVLSYDCQLKHKSGHYIPFSGKVVGIESGDQIEYIGILRDETEKKKSEDMMRKFNVKLEKEVDLKTLELQQEIRERKIIENKLRTSENKQKDQINQLNCLFGISHLLSTPDISIRETLQNVLNLIPPTFKFPNLINVKITFNGIEYKLNNILDTTWKISRKEFVNDKILLIEIFYQDNLPFLKEEENLIKKIGELLKIGLLRREIENEKENLLKMVENSDDAFINMDLDGTMIYWNKGAEQTFGYTAKEVLYRKNLDLVPPDRYEERKFIFDRIKKGEKVKHFETKRLRKDGKELDISVTYSPFINYEDKIIGVFSIARDFTEKFEQQKKFQDHIIKASEFKSEFMSSMSHELRTPLNSIIGFSDILKEKFYGDLNEKQENYIENVRSSAQHLLELINDILDISKIEAGKITLRFVDVNLKELLNQIGTTIRPEYEKKNLTFEIIGLEEGKMIKCDPKRFKEIIFNLLSNAIKYTISGGITLEIFETRNHWEFSVIDTGIGIEEKDFKFIFQDFKRLKNEHTATVEGTGLGLSLTKRLIELHNGNISFKSKWKEGSTFTITLPKFSQTMGIENY</sequence>
<name>A0A5B9DBR6_9ARCH</name>
<dbReference type="Proteomes" id="UP000321408">
    <property type="component" value="Chromosome"/>
</dbReference>
<dbReference type="PROSITE" id="PS50113">
    <property type="entry name" value="PAC"/>
    <property type="match status" value="1"/>
</dbReference>
<keyword evidence="7" id="KW-0547">Nucleotide-binding</keyword>
<evidence type="ECO:0000256" key="9">
    <source>
        <dbReference type="ARBA" id="ARBA00022840"/>
    </source>
</evidence>
<dbReference type="InterPro" id="IPR005467">
    <property type="entry name" value="His_kinase_dom"/>
</dbReference>
<keyword evidence="18" id="KW-1185">Reference proteome</keyword>
<keyword evidence="5" id="KW-0597">Phosphoprotein</keyword>
<feature type="transmembrane region" description="Helical" evidence="13">
    <location>
        <begin position="56"/>
        <end position="74"/>
    </location>
</feature>
<dbReference type="Pfam" id="PF00989">
    <property type="entry name" value="PAS"/>
    <property type="match status" value="1"/>
</dbReference>
<dbReference type="PRINTS" id="PR00344">
    <property type="entry name" value="BCTRLSENSOR"/>
</dbReference>
<dbReference type="RefSeq" id="WP_147663517.1">
    <property type="nucleotide sequence ID" value="NZ_CP042905.2"/>
</dbReference>
<evidence type="ECO:0000256" key="13">
    <source>
        <dbReference type="SAM" id="Phobius"/>
    </source>
</evidence>
<evidence type="ECO:0000256" key="5">
    <source>
        <dbReference type="ARBA" id="ARBA00022553"/>
    </source>
</evidence>
<dbReference type="InterPro" id="IPR036097">
    <property type="entry name" value="HisK_dim/P_sf"/>
</dbReference>
<evidence type="ECO:0000259" key="15">
    <source>
        <dbReference type="PROSITE" id="PS50112"/>
    </source>
</evidence>
<keyword evidence="9" id="KW-0067">ATP-binding</keyword>
<feature type="transmembrane region" description="Helical" evidence="13">
    <location>
        <begin position="14"/>
        <end position="36"/>
    </location>
</feature>
<dbReference type="GO" id="GO:0006355">
    <property type="term" value="P:regulation of DNA-templated transcription"/>
    <property type="evidence" value="ECO:0007669"/>
    <property type="project" value="InterPro"/>
</dbReference>
<dbReference type="InterPro" id="IPR003594">
    <property type="entry name" value="HATPase_dom"/>
</dbReference>
<dbReference type="SUPFAM" id="SSF55874">
    <property type="entry name" value="ATPase domain of HSP90 chaperone/DNA topoisomerase II/histidine kinase"/>
    <property type="match status" value="1"/>
</dbReference>
<keyword evidence="13" id="KW-1133">Transmembrane helix</keyword>
<evidence type="ECO:0000313" key="17">
    <source>
        <dbReference type="EMBL" id="QEE16628.1"/>
    </source>
</evidence>
<keyword evidence="13" id="KW-0812">Transmembrane</keyword>
<dbReference type="EMBL" id="CP042905">
    <property type="protein sequence ID" value="QEE16628.1"/>
    <property type="molecule type" value="Genomic_DNA"/>
</dbReference>
<dbReference type="Pfam" id="PF00512">
    <property type="entry name" value="HisKA"/>
    <property type="match status" value="1"/>
</dbReference>
<evidence type="ECO:0000256" key="11">
    <source>
        <dbReference type="ARBA" id="ARBA00023136"/>
    </source>
</evidence>
<dbReference type="FunFam" id="3.30.565.10:FF:000023">
    <property type="entry name" value="PAS domain-containing sensor histidine kinase"/>
    <property type="match status" value="1"/>
</dbReference>
<dbReference type="InterPro" id="IPR004358">
    <property type="entry name" value="Sig_transdc_His_kin-like_C"/>
</dbReference>
<dbReference type="KEGG" id="psyt:DSAG12_02458"/>
<evidence type="ECO:0000259" key="16">
    <source>
        <dbReference type="PROSITE" id="PS50113"/>
    </source>
</evidence>
<gene>
    <name evidence="17" type="ORF">DSAG12_02458</name>
</gene>
<evidence type="ECO:0000256" key="8">
    <source>
        <dbReference type="ARBA" id="ARBA00022777"/>
    </source>
</evidence>
<reference evidence="17 18" key="2">
    <citation type="journal article" date="2024" name="Int. J. Syst. Evol. Microbiol.">
        <title>Promethearchaeum syntrophicum gen. nov., sp. nov., an anaerobic, obligately syntrophic archaeon, the first isolate of the lineage 'Asgard' archaea, and proposal of the new archaeal phylum Promethearchaeota phyl. nov. and kingdom Promethearchaeati regn. nov.</title>
        <authorList>
            <person name="Imachi H."/>
            <person name="Nobu M.K."/>
            <person name="Kato S."/>
            <person name="Takaki Y."/>
            <person name="Miyazaki M."/>
            <person name="Miyata M."/>
            <person name="Ogawara M."/>
            <person name="Saito Y."/>
            <person name="Sakai S."/>
            <person name="Tahara Y.O."/>
            <person name="Takano Y."/>
            <person name="Tasumi E."/>
            <person name="Uematsu K."/>
            <person name="Yoshimura T."/>
            <person name="Itoh T."/>
            <person name="Ohkuma M."/>
            <person name="Takai K."/>
        </authorList>
    </citation>
    <scope>NUCLEOTIDE SEQUENCE [LARGE SCALE GENOMIC DNA]</scope>
    <source>
        <strain evidence="17 18">MK-D1</strain>
    </source>
</reference>
<comment type="catalytic activity">
    <reaction evidence="1">
        <text>ATP + protein L-histidine = ADP + protein N-phospho-L-histidine.</text>
        <dbReference type="EC" id="2.7.13.3"/>
    </reaction>
</comment>
<dbReference type="OrthoDB" id="342253at2157"/>
<dbReference type="GO" id="GO:0005886">
    <property type="term" value="C:plasma membrane"/>
    <property type="evidence" value="ECO:0007669"/>
    <property type="project" value="UniProtKB-SubCell"/>
</dbReference>
<dbReference type="InterPro" id="IPR013767">
    <property type="entry name" value="PAS_fold"/>
</dbReference>
<dbReference type="EC" id="2.7.13.3" evidence="3"/>
<dbReference type="PROSITE" id="PS50109">
    <property type="entry name" value="HIS_KIN"/>
    <property type="match status" value="1"/>
</dbReference>
<evidence type="ECO:0000256" key="7">
    <source>
        <dbReference type="ARBA" id="ARBA00022741"/>
    </source>
</evidence>
<dbReference type="Gene3D" id="3.30.450.20">
    <property type="entry name" value="PAS domain"/>
    <property type="match status" value="4"/>
</dbReference>
<organism evidence="17 18">
    <name type="scientific">Promethearchaeum syntrophicum</name>
    <dbReference type="NCBI Taxonomy" id="2594042"/>
    <lineage>
        <taxon>Archaea</taxon>
        <taxon>Promethearchaeati</taxon>
        <taxon>Promethearchaeota</taxon>
        <taxon>Promethearchaeia</taxon>
        <taxon>Promethearchaeales</taxon>
        <taxon>Promethearchaeaceae</taxon>
        <taxon>Promethearchaeum</taxon>
    </lineage>
</organism>
<dbReference type="Pfam" id="PF02518">
    <property type="entry name" value="HATPase_c"/>
    <property type="match status" value="1"/>
</dbReference>
<dbReference type="PANTHER" id="PTHR43047">
    <property type="entry name" value="TWO-COMPONENT HISTIDINE PROTEIN KINASE"/>
    <property type="match status" value="1"/>
</dbReference>
<protein>
    <recommendedName>
        <fullName evidence="3">histidine kinase</fullName>
        <ecNumber evidence="3">2.7.13.3</ecNumber>
    </recommendedName>
</protein>
<keyword evidence="11 13" id="KW-0472">Membrane</keyword>
<dbReference type="InterPro" id="IPR000014">
    <property type="entry name" value="PAS"/>
</dbReference>
<dbReference type="PROSITE" id="PS50112">
    <property type="entry name" value="PAS"/>
    <property type="match status" value="3"/>
</dbReference>
<dbReference type="InterPro" id="IPR036890">
    <property type="entry name" value="HATPase_C_sf"/>
</dbReference>
<reference evidence="17 18" key="1">
    <citation type="journal article" date="2020" name="Nature">
        <title>Isolation of an archaeon at the prokaryote-eukaryote interface.</title>
        <authorList>
            <person name="Imachi H."/>
            <person name="Nobu M.K."/>
            <person name="Nakahara N."/>
            <person name="Morono Y."/>
            <person name="Ogawara M."/>
            <person name="Takaki Y."/>
            <person name="Takano Y."/>
            <person name="Uematsu K."/>
            <person name="Ikuta T."/>
            <person name="Ito M."/>
            <person name="Matsui Y."/>
            <person name="Miyazaki M."/>
            <person name="Murata K."/>
            <person name="Saito Y."/>
            <person name="Sakai S."/>
            <person name="Song C."/>
            <person name="Tasumi E."/>
            <person name="Yamanaka Y."/>
            <person name="Yamaguchi T."/>
            <person name="Kamagata Y."/>
            <person name="Tamaki H."/>
            <person name="Takai K."/>
        </authorList>
    </citation>
    <scope>NUCLEOTIDE SEQUENCE [LARGE SCALE GENOMIC DNA]</scope>
    <source>
        <strain evidence="17 18">MK-D1</strain>
    </source>
</reference>
<feature type="domain" description="PAS" evidence="15">
    <location>
        <begin position="330"/>
        <end position="385"/>
    </location>
</feature>
<dbReference type="InterPro" id="IPR000700">
    <property type="entry name" value="PAS-assoc_C"/>
</dbReference>
<dbReference type="Pfam" id="PF13426">
    <property type="entry name" value="PAS_9"/>
    <property type="match status" value="2"/>
</dbReference>
<evidence type="ECO:0000259" key="14">
    <source>
        <dbReference type="PROSITE" id="PS50109"/>
    </source>
</evidence>
<keyword evidence="8" id="KW-0418">Kinase</keyword>
<dbReference type="InterPro" id="IPR035965">
    <property type="entry name" value="PAS-like_dom_sf"/>
</dbReference>
<dbReference type="SMART" id="SM00388">
    <property type="entry name" value="HisKA"/>
    <property type="match status" value="1"/>
</dbReference>
<dbReference type="GO" id="GO:0005524">
    <property type="term" value="F:ATP binding"/>
    <property type="evidence" value="ECO:0007669"/>
    <property type="project" value="UniProtKB-KW"/>
</dbReference>
<dbReference type="AlphaFoldDB" id="A0A5B9DBR6"/>
<keyword evidence="12" id="KW-0175">Coiled coil</keyword>
<dbReference type="Gene3D" id="3.30.565.10">
    <property type="entry name" value="Histidine kinase-like ATPase, C-terminal domain"/>
    <property type="match status" value="1"/>
</dbReference>
<dbReference type="FunFam" id="1.10.287.130:FF:000145">
    <property type="entry name" value="Sensory transduction histidine kinase"/>
    <property type="match status" value="1"/>
</dbReference>
<keyword evidence="4" id="KW-1003">Cell membrane</keyword>
<dbReference type="Gene3D" id="1.10.287.130">
    <property type="match status" value="1"/>
</dbReference>
<dbReference type="SMART" id="SM00387">
    <property type="entry name" value="HATPase_c"/>
    <property type="match status" value="1"/>
</dbReference>
<keyword evidence="6" id="KW-0808">Transferase</keyword>
<dbReference type="InterPro" id="IPR003661">
    <property type="entry name" value="HisK_dim/P_dom"/>
</dbReference>
<dbReference type="GeneID" id="41330443"/>
<accession>A0A5B9DBR6</accession>
<dbReference type="CDD" id="cd00130">
    <property type="entry name" value="PAS"/>
    <property type="match status" value="3"/>
</dbReference>
<feature type="domain" description="PAS" evidence="15">
    <location>
        <begin position="607"/>
        <end position="677"/>
    </location>
</feature>
<evidence type="ECO:0000256" key="2">
    <source>
        <dbReference type="ARBA" id="ARBA00004236"/>
    </source>
</evidence>
<evidence type="ECO:0000256" key="12">
    <source>
        <dbReference type="SAM" id="Coils"/>
    </source>
</evidence>
<evidence type="ECO:0000256" key="6">
    <source>
        <dbReference type="ARBA" id="ARBA00022679"/>
    </source>
</evidence>
<dbReference type="InterPro" id="IPR001610">
    <property type="entry name" value="PAC"/>
</dbReference>
<dbReference type="CDD" id="cd00082">
    <property type="entry name" value="HisKA"/>
    <property type="match status" value="1"/>
</dbReference>
<dbReference type="SMART" id="SM00086">
    <property type="entry name" value="PAC"/>
    <property type="match status" value="3"/>
</dbReference>